<dbReference type="Gene3D" id="3.40.50.1820">
    <property type="entry name" value="alpha/beta hydrolase"/>
    <property type="match status" value="2"/>
</dbReference>
<accession>A0A8X6NP25</accession>
<dbReference type="AlphaFoldDB" id="A0A8X6NP25"/>
<protein>
    <submittedName>
        <fullName evidence="8">Lipase domain-containing protein</fullName>
    </submittedName>
</protein>
<dbReference type="PANTHER" id="PTHR11610">
    <property type="entry name" value="LIPASE"/>
    <property type="match status" value="1"/>
</dbReference>
<dbReference type="InterPro" id="IPR029058">
    <property type="entry name" value="AB_hydrolase_fold"/>
</dbReference>
<dbReference type="InterPro" id="IPR000734">
    <property type="entry name" value="TAG_lipase"/>
</dbReference>
<feature type="signal peptide" evidence="5">
    <location>
        <begin position="1"/>
        <end position="19"/>
    </location>
</feature>
<dbReference type="GO" id="GO:0016298">
    <property type="term" value="F:lipase activity"/>
    <property type="evidence" value="ECO:0007669"/>
    <property type="project" value="InterPro"/>
</dbReference>
<evidence type="ECO:0000256" key="5">
    <source>
        <dbReference type="SAM" id="SignalP"/>
    </source>
</evidence>
<evidence type="ECO:0000256" key="2">
    <source>
        <dbReference type="ARBA" id="ARBA00010701"/>
    </source>
</evidence>
<dbReference type="Proteomes" id="UP000887013">
    <property type="component" value="Unassembled WGS sequence"/>
</dbReference>
<dbReference type="GO" id="GO:0005615">
    <property type="term" value="C:extracellular space"/>
    <property type="evidence" value="ECO:0007669"/>
    <property type="project" value="TreeGrafter"/>
</dbReference>
<feature type="domain" description="Lipase" evidence="6">
    <location>
        <begin position="120"/>
        <end position="257"/>
    </location>
</feature>
<sequence>MRPLFLFCLSHIFLTATQSIDDYFGECSRLENSMIDGPSEFFQNQFDSFVLPSHGKIPEIKFIFYSFREPESPQYITNANFSEWDIEKSGFDATSQTVFIIHGFREIGTLWPKKISKIIAGYGLPNSIGHFDFYVNGGKFQPGCKSIAEHLFDWNVAAIDSTMRFMLGIIDEKGMVDLGTFFSCGHSRACEVFIESIENEACEFWAVECSSWERYLSGHCDDHDTVVMGYHADGFKTLVKDLPERKFFLKTKGYSPYCLL</sequence>
<dbReference type="SUPFAM" id="SSF53474">
    <property type="entry name" value="alpha/beta-Hydrolases"/>
    <property type="match status" value="1"/>
</dbReference>
<dbReference type="EMBL" id="BMAW01043830">
    <property type="protein sequence ID" value="GFS41332.1"/>
    <property type="molecule type" value="Genomic_DNA"/>
</dbReference>
<proteinExistence type="inferred from homology"/>
<organism evidence="8 9">
    <name type="scientific">Nephila pilipes</name>
    <name type="common">Giant wood spider</name>
    <name type="synonym">Nephila maculata</name>
    <dbReference type="NCBI Taxonomy" id="299642"/>
    <lineage>
        <taxon>Eukaryota</taxon>
        <taxon>Metazoa</taxon>
        <taxon>Ecdysozoa</taxon>
        <taxon>Arthropoda</taxon>
        <taxon>Chelicerata</taxon>
        <taxon>Arachnida</taxon>
        <taxon>Araneae</taxon>
        <taxon>Araneomorphae</taxon>
        <taxon>Entelegynae</taxon>
        <taxon>Araneoidea</taxon>
        <taxon>Nephilidae</taxon>
        <taxon>Nephila</taxon>
    </lineage>
</organism>
<comment type="similarity">
    <text evidence="2 4">Belongs to the AB hydrolase superfamily. Lipase family.</text>
</comment>
<dbReference type="OrthoDB" id="6435669at2759"/>
<dbReference type="Pfam" id="PF00151">
    <property type="entry name" value="Lipase"/>
    <property type="match status" value="1"/>
</dbReference>
<evidence type="ECO:0000259" key="6">
    <source>
        <dbReference type="Pfam" id="PF00151"/>
    </source>
</evidence>
<keyword evidence="3" id="KW-0964">Secreted</keyword>
<evidence type="ECO:0000313" key="9">
    <source>
        <dbReference type="Proteomes" id="UP000887013"/>
    </source>
</evidence>
<evidence type="ECO:0000256" key="3">
    <source>
        <dbReference type="ARBA" id="ARBA00022525"/>
    </source>
</evidence>
<evidence type="ECO:0000313" key="7">
    <source>
        <dbReference type="EMBL" id="GFS41332.1"/>
    </source>
</evidence>
<evidence type="ECO:0000256" key="1">
    <source>
        <dbReference type="ARBA" id="ARBA00004613"/>
    </source>
</evidence>
<name>A0A8X6NP25_NEPPI</name>
<comment type="subcellular location">
    <subcellularLocation>
        <location evidence="1">Secreted</location>
    </subcellularLocation>
</comment>
<reference evidence="8" key="1">
    <citation type="submission" date="2020-08" db="EMBL/GenBank/DDBJ databases">
        <title>Multicomponent nature underlies the extraordinary mechanical properties of spider dragline silk.</title>
        <authorList>
            <person name="Kono N."/>
            <person name="Nakamura H."/>
            <person name="Mori M."/>
            <person name="Yoshida Y."/>
            <person name="Ohtoshi R."/>
            <person name="Malay A.D."/>
            <person name="Moran D.A.P."/>
            <person name="Tomita M."/>
            <person name="Numata K."/>
            <person name="Arakawa K."/>
        </authorList>
    </citation>
    <scope>NUCLEOTIDE SEQUENCE</scope>
</reference>
<gene>
    <name evidence="8" type="primary">AVEN_245214_1</name>
    <name evidence="7" type="ORF">NPIL_332051</name>
    <name evidence="8" type="ORF">NPIL_385951</name>
</gene>
<evidence type="ECO:0000313" key="8">
    <source>
        <dbReference type="EMBL" id="GFT24001.1"/>
    </source>
</evidence>
<dbReference type="GO" id="GO:0016042">
    <property type="term" value="P:lipid catabolic process"/>
    <property type="evidence" value="ECO:0007669"/>
    <property type="project" value="TreeGrafter"/>
</dbReference>
<dbReference type="InterPro" id="IPR013818">
    <property type="entry name" value="Lipase"/>
</dbReference>
<feature type="chain" id="PRO_5036596945" evidence="5">
    <location>
        <begin position="20"/>
        <end position="260"/>
    </location>
</feature>
<comment type="caution">
    <text evidence="8">The sequence shown here is derived from an EMBL/GenBank/DDBJ whole genome shotgun (WGS) entry which is preliminary data.</text>
</comment>
<dbReference type="EMBL" id="BMAW01106378">
    <property type="protein sequence ID" value="GFT24001.1"/>
    <property type="molecule type" value="Genomic_DNA"/>
</dbReference>
<keyword evidence="9" id="KW-1185">Reference proteome</keyword>
<evidence type="ECO:0000256" key="4">
    <source>
        <dbReference type="RuleBase" id="RU004262"/>
    </source>
</evidence>
<keyword evidence="5" id="KW-0732">Signal</keyword>